<dbReference type="AlphaFoldDB" id="A0A8H7B9Z9"/>
<evidence type="ECO:0000313" key="2">
    <source>
        <dbReference type="Proteomes" id="UP000596902"/>
    </source>
</evidence>
<accession>A0A8H7B9Z9</accession>
<evidence type="ECO:0000313" key="1">
    <source>
        <dbReference type="EMBL" id="KAF7680369.1"/>
    </source>
</evidence>
<reference evidence="1" key="1">
    <citation type="submission" date="2020-01" db="EMBL/GenBank/DDBJ databases">
        <authorList>
            <person name="Feng Z.H.Z."/>
        </authorList>
    </citation>
    <scope>NUCLEOTIDE SEQUENCE</scope>
    <source>
        <strain evidence="1">CBS107.38</strain>
    </source>
</reference>
<keyword evidence="2" id="KW-1185">Reference proteome</keyword>
<sequence length="99" mass="11214">ANALESILDQKDIVVIKARRLEKPTLVYDAWELHCLESVSSIVDGFSKGTKRLQHKLISNDPVFTSRKNQLYSDVRFEPHSAARSAKFSDRNLALKTSI</sequence>
<dbReference type="Proteomes" id="UP000596902">
    <property type="component" value="Unassembled WGS sequence"/>
</dbReference>
<feature type="non-terminal residue" evidence="1">
    <location>
        <position position="1"/>
    </location>
</feature>
<comment type="caution">
    <text evidence="1">The sequence shown here is derived from an EMBL/GenBank/DDBJ whole genome shotgun (WGS) entry which is preliminary data.</text>
</comment>
<dbReference type="RefSeq" id="XP_038790359.1">
    <property type="nucleotide sequence ID" value="XM_038927067.1"/>
</dbReference>
<dbReference type="EMBL" id="JAAABM010000002">
    <property type="protein sequence ID" value="KAF7680369.1"/>
    <property type="molecule type" value="Genomic_DNA"/>
</dbReference>
<protein>
    <submittedName>
        <fullName evidence="1">Uncharacterized protein</fullName>
    </submittedName>
</protein>
<name>A0A8H7B9Z9_9PLEO</name>
<organism evidence="1 2">
    <name type="scientific">Alternaria burnsii</name>
    <dbReference type="NCBI Taxonomy" id="1187904"/>
    <lineage>
        <taxon>Eukaryota</taxon>
        <taxon>Fungi</taxon>
        <taxon>Dikarya</taxon>
        <taxon>Ascomycota</taxon>
        <taxon>Pezizomycotina</taxon>
        <taxon>Dothideomycetes</taxon>
        <taxon>Pleosporomycetidae</taxon>
        <taxon>Pleosporales</taxon>
        <taxon>Pleosporineae</taxon>
        <taxon>Pleosporaceae</taxon>
        <taxon>Alternaria</taxon>
        <taxon>Alternaria sect. Alternaria</taxon>
    </lineage>
</organism>
<dbReference type="GeneID" id="62200245"/>
<proteinExistence type="predicted"/>
<reference evidence="1" key="2">
    <citation type="submission" date="2020-08" db="EMBL/GenBank/DDBJ databases">
        <title>Draft Genome Sequence of Cumin Blight Pathogen Alternaria burnsii.</title>
        <authorList>
            <person name="Feng Z."/>
        </authorList>
    </citation>
    <scope>NUCLEOTIDE SEQUENCE</scope>
    <source>
        <strain evidence="1">CBS107.38</strain>
    </source>
</reference>
<gene>
    <name evidence="1" type="ORF">GT037_002020</name>
</gene>